<protein>
    <submittedName>
        <fullName evidence="1">Uncharacterized protein</fullName>
    </submittedName>
</protein>
<dbReference type="Gene3D" id="1.10.10.60">
    <property type="entry name" value="Homeodomain-like"/>
    <property type="match status" value="1"/>
</dbReference>
<sequence length="243" mass="27588">MAEKQEDPAGPAAYKGWTQAEKFYLVKALEVTNRRNIKEIQEYVPSKSCDEIKAAIVYTVQEAYKRPEYKEAIAKLNKKYKPKRCTKSADPLALWTQRLLDSYPNEELRTETATALRIIAECESFPPPAATENVDFREVYNQLANAMEGKPVTADLLTTAVLKKCLDETIIASKVFHRRSSSKHLLQTLIDATDAERETQFYSSTADQGLSILRSFVSQRNYNPLNVPEAYLKPCVERKQGSK</sequence>
<name>A0A2A4IZ48_HELVI</name>
<comment type="caution">
    <text evidence="1">The sequence shown here is derived from an EMBL/GenBank/DDBJ whole genome shotgun (WGS) entry which is preliminary data.</text>
</comment>
<proteinExistence type="predicted"/>
<dbReference type="AlphaFoldDB" id="A0A2A4IZ48"/>
<dbReference type="InterPro" id="IPR001005">
    <property type="entry name" value="SANT/Myb"/>
</dbReference>
<reference evidence="1" key="1">
    <citation type="submission" date="2017-09" db="EMBL/GenBank/DDBJ databases">
        <title>Contemporary evolution of a Lepidopteran species, Heliothis virescens, in response to modern agricultural practices.</title>
        <authorList>
            <person name="Fritz M.L."/>
            <person name="Deyonke A.M."/>
            <person name="Papanicolaou A."/>
            <person name="Micinski S."/>
            <person name="Westbrook J."/>
            <person name="Gould F."/>
        </authorList>
    </citation>
    <scope>NUCLEOTIDE SEQUENCE [LARGE SCALE GENOMIC DNA]</scope>
    <source>
        <strain evidence="1">HvINT-</strain>
        <tissue evidence="1">Whole body</tissue>
    </source>
</reference>
<evidence type="ECO:0000313" key="1">
    <source>
        <dbReference type="EMBL" id="PCG65095.1"/>
    </source>
</evidence>
<organism evidence="1">
    <name type="scientific">Heliothis virescens</name>
    <name type="common">Tobacco budworm moth</name>
    <dbReference type="NCBI Taxonomy" id="7102"/>
    <lineage>
        <taxon>Eukaryota</taxon>
        <taxon>Metazoa</taxon>
        <taxon>Ecdysozoa</taxon>
        <taxon>Arthropoda</taxon>
        <taxon>Hexapoda</taxon>
        <taxon>Insecta</taxon>
        <taxon>Pterygota</taxon>
        <taxon>Neoptera</taxon>
        <taxon>Endopterygota</taxon>
        <taxon>Lepidoptera</taxon>
        <taxon>Glossata</taxon>
        <taxon>Ditrysia</taxon>
        <taxon>Noctuoidea</taxon>
        <taxon>Noctuidae</taxon>
        <taxon>Heliothinae</taxon>
        <taxon>Heliothis</taxon>
    </lineage>
</organism>
<accession>A0A2A4IZ48</accession>
<gene>
    <name evidence="1" type="ORF">B5V51_9710</name>
</gene>
<dbReference type="EMBL" id="NWSH01004448">
    <property type="protein sequence ID" value="PCG65095.1"/>
    <property type="molecule type" value="Genomic_DNA"/>
</dbReference>
<dbReference type="CDD" id="cd00167">
    <property type="entry name" value="SANT"/>
    <property type="match status" value="1"/>
</dbReference>